<feature type="transmembrane region" description="Helical" evidence="1">
    <location>
        <begin position="6"/>
        <end position="25"/>
    </location>
</feature>
<keyword evidence="3" id="KW-1185">Reference proteome</keyword>
<name>A0ABX8JN56_9BACT</name>
<accession>A0ABX8JN56</accession>
<evidence type="ECO:0000313" key="3">
    <source>
        <dbReference type="Proteomes" id="UP000683493"/>
    </source>
</evidence>
<evidence type="ECO:0000256" key="1">
    <source>
        <dbReference type="SAM" id="Phobius"/>
    </source>
</evidence>
<reference evidence="2 3" key="1">
    <citation type="submission" date="2021-06" db="EMBL/GenBank/DDBJ databases">
        <title>Gemonas diversity in paddy soil.</title>
        <authorList>
            <person name="Liu G."/>
        </authorList>
    </citation>
    <scope>NUCLEOTIDE SEQUENCE [LARGE SCALE GENOMIC DNA]</scope>
    <source>
        <strain evidence="2 3">RG29</strain>
    </source>
</reference>
<organism evidence="2 3">
    <name type="scientific">Geomonas diazotrophica</name>
    <dbReference type="NCBI Taxonomy" id="2843197"/>
    <lineage>
        <taxon>Bacteria</taxon>
        <taxon>Pseudomonadati</taxon>
        <taxon>Thermodesulfobacteriota</taxon>
        <taxon>Desulfuromonadia</taxon>
        <taxon>Geobacterales</taxon>
        <taxon>Geobacteraceae</taxon>
        <taxon>Geomonas</taxon>
    </lineage>
</organism>
<evidence type="ECO:0000313" key="2">
    <source>
        <dbReference type="EMBL" id="QWV98812.1"/>
    </source>
</evidence>
<proteinExistence type="predicted"/>
<protein>
    <submittedName>
        <fullName evidence="2">Uncharacterized protein</fullName>
    </submittedName>
</protein>
<keyword evidence="1" id="KW-1133">Transmembrane helix</keyword>
<dbReference type="EMBL" id="CP076724">
    <property type="protein sequence ID" value="QWV98812.1"/>
    <property type="molecule type" value="Genomic_DNA"/>
</dbReference>
<sequence length="134" mass="14984">MAKKVMVGAACFTLAIVIFCGGIWVGMKLPSFMFGVTPVIDAYAELLPTWMAIKEADRNDYEALKRTLNISLDGQILKLHYRLQEAKSGNDVDKAKNLLRSVAEHRTKIPPVYGNFSSSKEMEKAISDILAKYR</sequence>
<keyword evidence="1" id="KW-0472">Membrane</keyword>
<gene>
    <name evidence="2" type="ORF">KP005_05875</name>
</gene>
<dbReference type="Proteomes" id="UP000683493">
    <property type="component" value="Chromosome"/>
</dbReference>
<keyword evidence="1" id="KW-0812">Transmembrane</keyword>